<dbReference type="RefSeq" id="WP_250929893.1">
    <property type="nucleotide sequence ID" value="NZ_JAMQBK010000043.1"/>
</dbReference>
<dbReference type="PROSITE" id="PS00336">
    <property type="entry name" value="BETA_LACTAMASE_C"/>
    <property type="match status" value="1"/>
</dbReference>
<dbReference type="InterPro" id="IPR001586">
    <property type="entry name" value="Beta-lactam_class-C_AS"/>
</dbReference>
<reference evidence="9 10" key="1">
    <citation type="journal article" date="2022" name="Syst. Appl. Microbiol.">
        <title>Rhodopirellula aestuarii sp. nov., a novel member of the genus Rhodopirellula isolated from brackish sediments collected in the Tagus River estuary, Portugal.</title>
        <authorList>
            <person name="Vitorino I.R."/>
            <person name="Klimek D."/>
            <person name="Calusinska M."/>
            <person name="Lobo-da-Cunha A."/>
            <person name="Vasconcelos V."/>
            <person name="Lage O.M."/>
        </authorList>
    </citation>
    <scope>NUCLEOTIDE SEQUENCE [LARGE SCALE GENOMIC DNA]</scope>
    <source>
        <strain evidence="9 10">ICT_H3.1</strain>
    </source>
</reference>
<gene>
    <name evidence="9" type="ORF">NB063_16750</name>
</gene>
<dbReference type="EC" id="3.5.2.6" evidence="5"/>
<dbReference type="Pfam" id="PF11954">
    <property type="entry name" value="DUF3471"/>
    <property type="match status" value="1"/>
</dbReference>
<keyword evidence="3 5" id="KW-0046">Antibiotic resistance</keyword>
<evidence type="ECO:0000259" key="8">
    <source>
        <dbReference type="Pfam" id="PF11954"/>
    </source>
</evidence>
<dbReference type="Proteomes" id="UP001202961">
    <property type="component" value="Unassembled WGS sequence"/>
</dbReference>
<dbReference type="Gene3D" id="3.40.710.10">
    <property type="entry name" value="DD-peptidase/beta-lactamase superfamily"/>
    <property type="match status" value="1"/>
</dbReference>
<proteinExistence type="inferred from homology"/>
<feature type="signal peptide" evidence="6">
    <location>
        <begin position="1"/>
        <end position="21"/>
    </location>
</feature>
<dbReference type="EMBL" id="JAMQBK010000043">
    <property type="protein sequence ID" value="MCM2372258.1"/>
    <property type="molecule type" value="Genomic_DNA"/>
</dbReference>
<evidence type="ECO:0000256" key="2">
    <source>
        <dbReference type="ARBA" id="ARBA00022801"/>
    </source>
</evidence>
<dbReference type="InterPro" id="IPR001466">
    <property type="entry name" value="Beta-lactam-related"/>
</dbReference>
<dbReference type="GO" id="GO:0016787">
    <property type="term" value="F:hydrolase activity"/>
    <property type="evidence" value="ECO:0007669"/>
    <property type="project" value="UniProtKB-KW"/>
</dbReference>
<dbReference type="Pfam" id="PF00144">
    <property type="entry name" value="Beta-lactamase"/>
    <property type="match status" value="1"/>
</dbReference>
<evidence type="ECO:0000256" key="1">
    <source>
        <dbReference type="ARBA" id="ARBA00007840"/>
    </source>
</evidence>
<feature type="domain" description="Beta-lactamase-related" evidence="7">
    <location>
        <begin position="29"/>
        <end position="346"/>
    </location>
</feature>
<evidence type="ECO:0000313" key="10">
    <source>
        <dbReference type="Proteomes" id="UP001202961"/>
    </source>
</evidence>
<keyword evidence="6" id="KW-0732">Signal</keyword>
<feature type="chain" id="PRO_5045602167" description="Beta-lactamase" evidence="6">
    <location>
        <begin position="22"/>
        <end position="457"/>
    </location>
</feature>
<comment type="caution">
    <text evidence="9">The sequence shown here is derived from an EMBL/GenBank/DDBJ whole genome shotgun (WGS) entry which is preliminary data.</text>
</comment>
<evidence type="ECO:0000256" key="6">
    <source>
        <dbReference type="SAM" id="SignalP"/>
    </source>
</evidence>
<evidence type="ECO:0000256" key="3">
    <source>
        <dbReference type="ARBA" id="ARBA00023251"/>
    </source>
</evidence>
<dbReference type="SUPFAM" id="SSF56601">
    <property type="entry name" value="beta-lactamase/transpeptidase-like"/>
    <property type="match status" value="1"/>
</dbReference>
<dbReference type="InterPro" id="IPR012338">
    <property type="entry name" value="Beta-lactam/transpept-like"/>
</dbReference>
<comment type="catalytic activity">
    <reaction evidence="5">
        <text>a beta-lactam + H2O = a substituted beta-amino acid</text>
        <dbReference type="Rhea" id="RHEA:20401"/>
        <dbReference type="ChEBI" id="CHEBI:15377"/>
        <dbReference type="ChEBI" id="CHEBI:35627"/>
        <dbReference type="ChEBI" id="CHEBI:140347"/>
        <dbReference type="EC" id="3.5.2.6"/>
    </reaction>
</comment>
<comment type="similarity">
    <text evidence="4">Belongs to the beta-lactamase family.</text>
</comment>
<comment type="similarity">
    <text evidence="1 5">Belongs to the class-C beta-lactamase family.</text>
</comment>
<organism evidence="9 10">
    <name type="scientific">Aporhodopirellula aestuarii</name>
    <dbReference type="NCBI Taxonomy" id="2950107"/>
    <lineage>
        <taxon>Bacteria</taxon>
        <taxon>Pseudomonadati</taxon>
        <taxon>Planctomycetota</taxon>
        <taxon>Planctomycetia</taxon>
        <taxon>Pirellulales</taxon>
        <taxon>Pirellulaceae</taxon>
        <taxon>Aporhodopirellula</taxon>
    </lineage>
</organism>
<dbReference type="InterPro" id="IPR051478">
    <property type="entry name" value="Beta-lactamase-like_AB/R"/>
</dbReference>
<name>A0ABT0U5S4_9BACT</name>
<protein>
    <recommendedName>
        <fullName evidence="5">Beta-lactamase</fullName>
        <ecNumber evidence="5">3.5.2.6</ecNumber>
    </recommendedName>
</protein>
<evidence type="ECO:0000259" key="7">
    <source>
        <dbReference type="Pfam" id="PF00144"/>
    </source>
</evidence>
<feature type="domain" description="Peptidase S12 Pab87-related C-terminal" evidence="8">
    <location>
        <begin position="367"/>
        <end position="444"/>
    </location>
</feature>
<dbReference type="PANTHER" id="PTHR22935:SF95">
    <property type="entry name" value="BETA-LACTAMASE-LIKE 1-RELATED"/>
    <property type="match status" value="1"/>
</dbReference>
<evidence type="ECO:0000256" key="5">
    <source>
        <dbReference type="RuleBase" id="RU361140"/>
    </source>
</evidence>
<accession>A0ABT0U5S4</accession>
<keyword evidence="2 5" id="KW-0378">Hydrolase</keyword>
<dbReference type="InterPro" id="IPR021860">
    <property type="entry name" value="Peptidase_S12_Pab87-rel_C"/>
</dbReference>
<sequence length="457" mass="50085">MSRSTPVFFAALICLSNLAFSQDVESRVRALAEPLIKAKRAMGISIGVISGEERFSVHLGKTGDGEEMPNDQTVYEIGSISKVFTGLMLADAVVGGNVRLDQPAGELLPDDVVMPTWNETQITLLQLSTHRSGLPRLPDNMTEVTSDNPYAGYTSKHMYEFLNAHTLGRAPGEKGEYSNFAVALLGHLICLNSERSYEQVLQEKNTGPLSMDSTAVELTDSMRFRMATPHDSGLNPTSNWEFADVPGAGGIRSSIEDMLKFAAANLNPPDGELGQAIELAWKQHQPSTGGSFAMGLGWHLARDGQTRWHNGGTGGYRTMLMINRPLQIAVVVLCNTACGEVDALAEQMVQMLAGAEVRPVTFADQTEVDVPVEKMKRLEGRYQLVPTFIFDVNVRDGKLMVGVTNQPTFQVFAKSETEWFYKVVPASLTFRLTESGECTALELFQNGIRQTAKRVDE</sequence>
<keyword evidence="10" id="KW-1185">Reference proteome</keyword>
<evidence type="ECO:0000313" key="9">
    <source>
        <dbReference type="EMBL" id="MCM2372258.1"/>
    </source>
</evidence>
<dbReference type="PANTHER" id="PTHR22935">
    <property type="entry name" value="PENICILLIN-BINDING PROTEIN"/>
    <property type="match status" value="1"/>
</dbReference>
<evidence type="ECO:0000256" key="4">
    <source>
        <dbReference type="ARBA" id="ARBA00038473"/>
    </source>
</evidence>